<comment type="caution">
    <text evidence="1">The sequence shown here is derived from an EMBL/GenBank/DDBJ whole genome shotgun (WGS) entry which is preliminary data.</text>
</comment>
<protein>
    <submittedName>
        <fullName evidence="1">Uncharacterized protein</fullName>
    </submittedName>
</protein>
<gene>
    <name evidence="1" type="ORF">RRU01S_01_00570</name>
</gene>
<evidence type="ECO:0000313" key="2">
    <source>
        <dbReference type="Proteomes" id="UP000028701"/>
    </source>
</evidence>
<organism evidence="1 2">
    <name type="scientific">Agrobacterium rubi TR3 = NBRC 13261</name>
    <dbReference type="NCBI Taxonomy" id="1368415"/>
    <lineage>
        <taxon>Bacteria</taxon>
        <taxon>Pseudomonadati</taxon>
        <taxon>Pseudomonadota</taxon>
        <taxon>Alphaproteobacteria</taxon>
        <taxon>Hyphomicrobiales</taxon>
        <taxon>Rhizobiaceae</taxon>
        <taxon>Rhizobium/Agrobacterium group</taxon>
        <taxon>Agrobacterium</taxon>
    </lineage>
</organism>
<sequence length="54" mass="5725">MLQRAGEDPSWAIATAAGYTLGWTSPVQLLDATDPNCAELTRLFQAGEGEEANS</sequence>
<dbReference type="RefSeq" id="WP_234936012.1">
    <property type="nucleotide sequence ID" value="NZ_BBJU01000001.1"/>
</dbReference>
<proteinExistence type="predicted"/>
<reference evidence="1 2" key="1">
    <citation type="submission" date="2014-08" db="EMBL/GenBank/DDBJ databases">
        <title>Whole genome shotgun sequence of Rhizobium rubi NBRC 13261.</title>
        <authorList>
            <person name="Katano-Makiyama Y."/>
            <person name="Hosoyama A."/>
            <person name="Hashimoto M."/>
            <person name="Hosoyama Y."/>
            <person name="Noguchi M."/>
            <person name="Tsuchikane K."/>
            <person name="Uohara A."/>
            <person name="Ohji S."/>
            <person name="Ichikawa N."/>
            <person name="Kimura A."/>
            <person name="Yamazoe A."/>
            <person name="Fujita N."/>
        </authorList>
    </citation>
    <scope>NUCLEOTIDE SEQUENCE [LARGE SCALE GENOMIC DNA]</scope>
    <source>
        <strain evidence="1 2">NBRC 13261</strain>
    </source>
</reference>
<accession>A0A081CPN2</accession>
<dbReference type="Proteomes" id="UP000028701">
    <property type="component" value="Unassembled WGS sequence"/>
</dbReference>
<dbReference type="AlphaFoldDB" id="A0A081CPN2"/>
<dbReference type="EMBL" id="BBJU01000001">
    <property type="protein sequence ID" value="GAK68628.1"/>
    <property type="molecule type" value="Genomic_DNA"/>
</dbReference>
<name>A0A081CPN2_9HYPH</name>
<evidence type="ECO:0000313" key="1">
    <source>
        <dbReference type="EMBL" id="GAK68628.1"/>
    </source>
</evidence>